<dbReference type="EMBL" id="BAAAZI010000009">
    <property type="protein sequence ID" value="GAA4142159.1"/>
    <property type="molecule type" value="Genomic_DNA"/>
</dbReference>
<comment type="caution">
    <text evidence="1">The sequence shown here is derived from an EMBL/GenBank/DDBJ whole genome shotgun (WGS) entry which is preliminary data.</text>
</comment>
<sequence>MILHHFFISLNETVHAASNNKGGKTKKKITSGSIRITGKPGIKLINKPAKTNNIGYAILSFLAQIVNKTINKIKTKIIGNK</sequence>
<name>A0ABP7YVY4_9SPHI</name>
<reference evidence="2" key="1">
    <citation type="journal article" date="2019" name="Int. J. Syst. Evol. Microbiol.">
        <title>The Global Catalogue of Microorganisms (GCM) 10K type strain sequencing project: providing services to taxonomists for standard genome sequencing and annotation.</title>
        <authorList>
            <consortium name="The Broad Institute Genomics Platform"/>
            <consortium name="The Broad Institute Genome Sequencing Center for Infectious Disease"/>
            <person name="Wu L."/>
            <person name="Ma J."/>
        </authorList>
    </citation>
    <scope>NUCLEOTIDE SEQUENCE [LARGE SCALE GENOMIC DNA]</scope>
    <source>
        <strain evidence="2">JCM 16704</strain>
    </source>
</reference>
<accession>A0ABP7YVY4</accession>
<dbReference type="Proteomes" id="UP001500101">
    <property type="component" value="Unassembled WGS sequence"/>
</dbReference>
<keyword evidence="2" id="KW-1185">Reference proteome</keyword>
<organism evidence="1 2">
    <name type="scientific">Sphingobacterium kyonggiense</name>
    <dbReference type="NCBI Taxonomy" id="714075"/>
    <lineage>
        <taxon>Bacteria</taxon>
        <taxon>Pseudomonadati</taxon>
        <taxon>Bacteroidota</taxon>
        <taxon>Sphingobacteriia</taxon>
        <taxon>Sphingobacteriales</taxon>
        <taxon>Sphingobacteriaceae</taxon>
        <taxon>Sphingobacterium</taxon>
    </lineage>
</organism>
<evidence type="ECO:0000313" key="2">
    <source>
        <dbReference type="Proteomes" id="UP001500101"/>
    </source>
</evidence>
<proteinExistence type="predicted"/>
<gene>
    <name evidence="1" type="ORF">GCM10022216_22870</name>
</gene>
<protein>
    <submittedName>
        <fullName evidence="1">Uncharacterized protein</fullName>
    </submittedName>
</protein>
<evidence type="ECO:0000313" key="1">
    <source>
        <dbReference type="EMBL" id="GAA4142159.1"/>
    </source>
</evidence>